<feature type="region of interest" description="Disordered" evidence="1">
    <location>
        <begin position="35"/>
        <end position="55"/>
    </location>
</feature>
<evidence type="ECO:0000313" key="3">
    <source>
        <dbReference type="Proteomes" id="UP000838756"/>
    </source>
</evidence>
<dbReference type="Proteomes" id="UP000838756">
    <property type="component" value="Unassembled WGS sequence"/>
</dbReference>
<keyword evidence="3" id="KW-1185">Reference proteome</keyword>
<reference evidence="2" key="1">
    <citation type="submission" date="2022-03" db="EMBL/GenBank/DDBJ databases">
        <authorList>
            <person name="Lindestad O."/>
        </authorList>
    </citation>
    <scope>NUCLEOTIDE SEQUENCE</scope>
</reference>
<dbReference type="EMBL" id="CAKXAJ010025707">
    <property type="protein sequence ID" value="CAH2242952.1"/>
    <property type="molecule type" value="Genomic_DNA"/>
</dbReference>
<feature type="compositionally biased region" description="Basic residues" evidence="1">
    <location>
        <begin position="35"/>
        <end position="45"/>
    </location>
</feature>
<proteinExistence type="predicted"/>
<comment type="caution">
    <text evidence="2">The sequence shown here is derived from an EMBL/GenBank/DDBJ whole genome shotgun (WGS) entry which is preliminary data.</text>
</comment>
<organism evidence="2 3">
    <name type="scientific">Pararge aegeria aegeria</name>
    <dbReference type="NCBI Taxonomy" id="348720"/>
    <lineage>
        <taxon>Eukaryota</taxon>
        <taxon>Metazoa</taxon>
        <taxon>Ecdysozoa</taxon>
        <taxon>Arthropoda</taxon>
        <taxon>Hexapoda</taxon>
        <taxon>Insecta</taxon>
        <taxon>Pterygota</taxon>
        <taxon>Neoptera</taxon>
        <taxon>Endopterygota</taxon>
        <taxon>Lepidoptera</taxon>
        <taxon>Glossata</taxon>
        <taxon>Ditrysia</taxon>
        <taxon>Papilionoidea</taxon>
        <taxon>Nymphalidae</taxon>
        <taxon>Satyrinae</taxon>
        <taxon>Satyrini</taxon>
        <taxon>Parargina</taxon>
        <taxon>Pararge</taxon>
    </lineage>
</organism>
<sequence length="69" mass="7633">MVGTEVWQVNDPGLTQHEQCAGTIYLFVTRGRRRAGGQASRRGHRTVAAAKGTRKRTTDDAINDFIDNC</sequence>
<accession>A0A8S4RW94</accession>
<evidence type="ECO:0000256" key="1">
    <source>
        <dbReference type="SAM" id="MobiDB-lite"/>
    </source>
</evidence>
<protein>
    <submittedName>
        <fullName evidence="2">Jg14520 protein</fullName>
    </submittedName>
</protein>
<dbReference type="AlphaFoldDB" id="A0A8S4RW94"/>
<gene>
    <name evidence="2" type="primary">jg14520</name>
    <name evidence="2" type="ORF">PAEG_LOCUS19168</name>
</gene>
<name>A0A8S4RW94_9NEOP</name>
<evidence type="ECO:0000313" key="2">
    <source>
        <dbReference type="EMBL" id="CAH2242952.1"/>
    </source>
</evidence>